<dbReference type="AlphaFoldDB" id="X6NWT8"/>
<accession>X6NWT8</accession>
<keyword evidence="1" id="KW-1133">Transmembrane helix</keyword>
<comment type="caution">
    <text evidence="2">The sequence shown here is derived from an EMBL/GenBank/DDBJ whole genome shotgun (WGS) entry which is preliminary data.</text>
</comment>
<sequence length="180" mass="21401">KEEERRKKKKKKEGTHITQFCTFTFANSDVFLVRTSRMDIPWKEKMDIPRQMNIQTAEHEVEEEPDTVGLDMREAADSKAKSRMPFSEASNTNSDAMLRNCRDNIAFEVKSDEWRIAFDTRSTKYKHLWKLAFKDAQVHSIFFFSLISGYTKQTNKNRKRKYIYIYSNHLFVLFYVLSSN</sequence>
<keyword evidence="3" id="KW-1185">Reference proteome</keyword>
<keyword evidence="1" id="KW-0472">Membrane</keyword>
<evidence type="ECO:0000313" key="3">
    <source>
        <dbReference type="Proteomes" id="UP000023152"/>
    </source>
</evidence>
<feature type="transmembrane region" description="Helical" evidence="1">
    <location>
        <begin position="162"/>
        <end position="178"/>
    </location>
</feature>
<feature type="non-terminal residue" evidence="2">
    <location>
        <position position="1"/>
    </location>
</feature>
<evidence type="ECO:0000256" key="1">
    <source>
        <dbReference type="SAM" id="Phobius"/>
    </source>
</evidence>
<evidence type="ECO:0000313" key="2">
    <source>
        <dbReference type="EMBL" id="ETO30431.1"/>
    </source>
</evidence>
<proteinExistence type="predicted"/>
<dbReference type="Proteomes" id="UP000023152">
    <property type="component" value="Unassembled WGS sequence"/>
</dbReference>
<name>X6NWT8_RETFI</name>
<keyword evidence="1" id="KW-0812">Transmembrane</keyword>
<protein>
    <submittedName>
        <fullName evidence="2">Uncharacterized protein</fullName>
    </submittedName>
</protein>
<reference evidence="2 3" key="1">
    <citation type="journal article" date="2013" name="Curr. Biol.">
        <title>The Genome of the Foraminiferan Reticulomyxa filosa.</title>
        <authorList>
            <person name="Glockner G."/>
            <person name="Hulsmann N."/>
            <person name="Schleicher M."/>
            <person name="Noegel A.A."/>
            <person name="Eichinger L."/>
            <person name="Gallinger C."/>
            <person name="Pawlowski J."/>
            <person name="Sierra R."/>
            <person name="Euteneuer U."/>
            <person name="Pillet L."/>
            <person name="Moustafa A."/>
            <person name="Platzer M."/>
            <person name="Groth M."/>
            <person name="Szafranski K."/>
            <person name="Schliwa M."/>
        </authorList>
    </citation>
    <scope>NUCLEOTIDE SEQUENCE [LARGE SCALE GENOMIC DNA]</scope>
</reference>
<organism evidence="2 3">
    <name type="scientific">Reticulomyxa filosa</name>
    <dbReference type="NCBI Taxonomy" id="46433"/>
    <lineage>
        <taxon>Eukaryota</taxon>
        <taxon>Sar</taxon>
        <taxon>Rhizaria</taxon>
        <taxon>Retaria</taxon>
        <taxon>Foraminifera</taxon>
        <taxon>Monothalamids</taxon>
        <taxon>Reticulomyxidae</taxon>
        <taxon>Reticulomyxa</taxon>
    </lineage>
</organism>
<gene>
    <name evidence="2" type="ORF">RFI_06690</name>
</gene>
<dbReference type="EMBL" id="ASPP01005479">
    <property type="protein sequence ID" value="ETO30431.1"/>
    <property type="molecule type" value="Genomic_DNA"/>
</dbReference>